<proteinExistence type="inferred from homology"/>
<accession>W7BEI9</accession>
<dbReference type="SUPFAM" id="SSF53383">
    <property type="entry name" value="PLP-dependent transferases"/>
    <property type="match status" value="1"/>
</dbReference>
<evidence type="ECO:0000256" key="5">
    <source>
        <dbReference type="ARBA" id="ARBA00037974"/>
    </source>
</evidence>
<evidence type="ECO:0000256" key="3">
    <source>
        <dbReference type="ARBA" id="ARBA00022898"/>
    </source>
</evidence>
<comment type="similarity">
    <text evidence="5">Belongs to the class-II pyridoxal-phosphate-dependent aminotransferase family. MalY/PatB cystathionine beta-lyase subfamily.</text>
</comment>
<evidence type="ECO:0000313" key="7">
    <source>
        <dbReference type="EMBL" id="EUJ23230.1"/>
    </source>
</evidence>
<feature type="domain" description="Aminotransferase class I/classII large" evidence="6">
    <location>
        <begin position="12"/>
        <end position="251"/>
    </location>
</feature>
<organism evidence="7 8">
    <name type="scientific">Listeria grandensis FSL F6-0971</name>
    <dbReference type="NCBI Taxonomy" id="1265819"/>
    <lineage>
        <taxon>Bacteria</taxon>
        <taxon>Bacillati</taxon>
        <taxon>Bacillota</taxon>
        <taxon>Bacilli</taxon>
        <taxon>Bacillales</taxon>
        <taxon>Listeriaceae</taxon>
        <taxon>Listeria</taxon>
    </lineage>
</organism>
<reference evidence="7 8" key="1">
    <citation type="journal article" date="2014" name="Int. J. Syst. Evol. Microbiol.">
        <title>Listeria floridensis sp. nov., Listeria aquatica sp. nov., Listeria cornellensis sp. nov., Listeria riparia sp. nov. and Listeria grandensis sp. nov., from agricultural and natural environments.</title>
        <authorList>
            <person name="den Bakker H.C."/>
            <person name="Warchocki S."/>
            <person name="Wright E.M."/>
            <person name="Allred A.F."/>
            <person name="Ahlstrom C."/>
            <person name="Manuel C.S."/>
            <person name="Stasiewicz M.J."/>
            <person name="Burrell A."/>
            <person name="Roof S."/>
            <person name="Strawn L."/>
            <person name="Fortes E.D."/>
            <person name="Nightingale K.K."/>
            <person name="Kephart D."/>
            <person name="Wiedmann M."/>
        </authorList>
    </citation>
    <scope>NUCLEOTIDE SEQUENCE [LARGE SCALE GENOMIC DNA]</scope>
    <source>
        <strain evidence="8">FSL F6-971</strain>
    </source>
</reference>
<evidence type="ECO:0000256" key="1">
    <source>
        <dbReference type="ARBA" id="ARBA00001933"/>
    </source>
</evidence>
<dbReference type="GO" id="GO:0047804">
    <property type="term" value="F:cysteine-S-conjugate beta-lyase activity"/>
    <property type="evidence" value="ECO:0007669"/>
    <property type="project" value="UniProtKB-EC"/>
</dbReference>
<keyword evidence="8" id="KW-1185">Reference proteome</keyword>
<dbReference type="InterPro" id="IPR015424">
    <property type="entry name" value="PyrdxlP-dep_Trfase"/>
</dbReference>
<dbReference type="InterPro" id="IPR015421">
    <property type="entry name" value="PyrdxlP-dep_Trfase_major"/>
</dbReference>
<dbReference type="CDD" id="cd00609">
    <property type="entry name" value="AAT_like"/>
    <property type="match status" value="1"/>
</dbReference>
<keyword evidence="3" id="KW-0663">Pyridoxal phosphate</keyword>
<dbReference type="Gene3D" id="3.90.1150.10">
    <property type="entry name" value="Aspartate Aminotransferase, domain 1"/>
    <property type="match status" value="1"/>
</dbReference>
<comment type="caution">
    <text evidence="7">The sequence shown here is derived from an EMBL/GenBank/DDBJ whole genome shotgun (WGS) entry which is preliminary data.</text>
</comment>
<protein>
    <recommendedName>
        <fullName evidence="2">cysteine-S-conjugate beta-lyase</fullName>
        <ecNumber evidence="2">4.4.1.13</ecNumber>
    </recommendedName>
</protein>
<evidence type="ECO:0000313" key="8">
    <source>
        <dbReference type="Proteomes" id="UP000019253"/>
    </source>
</evidence>
<dbReference type="STRING" id="1265819.PGRAN_09886"/>
<dbReference type="EC" id="4.4.1.13" evidence="2"/>
<dbReference type="InterPro" id="IPR051798">
    <property type="entry name" value="Class-II_PLP-Dep_Aminotrans"/>
</dbReference>
<comment type="cofactor">
    <cofactor evidence="1">
        <name>pyridoxal 5'-phosphate</name>
        <dbReference type="ChEBI" id="CHEBI:597326"/>
    </cofactor>
</comment>
<dbReference type="Proteomes" id="UP000019253">
    <property type="component" value="Unassembled WGS sequence"/>
</dbReference>
<evidence type="ECO:0000256" key="2">
    <source>
        <dbReference type="ARBA" id="ARBA00012224"/>
    </source>
</evidence>
<dbReference type="AlphaFoldDB" id="W7BEI9"/>
<dbReference type="InterPro" id="IPR004839">
    <property type="entry name" value="Aminotransferase_I/II_large"/>
</dbReference>
<dbReference type="Pfam" id="PF00155">
    <property type="entry name" value="Aminotran_1_2"/>
    <property type="match status" value="1"/>
</dbReference>
<sequence>MGRNDISSPLVYKNKSYSIDWLNFEEKVAKAKLFILCNPQNPGCRCWNLEELTTMVEICKKYNVPIISDEVHADLTMPGYKHIPLAKACPKYEKQIITLMAPTKTFNLAGIKASFYITTNIEFLRKFHTYTNEHSDFPLNTLGKIALNAAYSGSADWVDNLNDYIISNYNYVKSEVARHCPSIIVTNLEATYLMWLNCRALNVEDEALYEALLENKVDVQIGSDFGEEGIGFIRINIACPKKILKIGLSRIIAGIRAL</sequence>
<dbReference type="PANTHER" id="PTHR43525:SF1">
    <property type="entry name" value="PROTEIN MALY"/>
    <property type="match status" value="1"/>
</dbReference>
<evidence type="ECO:0000256" key="4">
    <source>
        <dbReference type="ARBA" id="ARBA00023239"/>
    </source>
</evidence>
<dbReference type="Gene3D" id="3.40.640.10">
    <property type="entry name" value="Type I PLP-dependent aspartate aminotransferase-like (Major domain)"/>
    <property type="match status" value="1"/>
</dbReference>
<dbReference type="EMBL" id="AODD01000013">
    <property type="protein sequence ID" value="EUJ23230.1"/>
    <property type="molecule type" value="Genomic_DNA"/>
</dbReference>
<name>W7BEI9_9LIST</name>
<dbReference type="PANTHER" id="PTHR43525">
    <property type="entry name" value="PROTEIN MALY"/>
    <property type="match status" value="1"/>
</dbReference>
<dbReference type="InterPro" id="IPR015422">
    <property type="entry name" value="PyrdxlP-dep_Trfase_small"/>
</dbReference>
<evidence type="ECO:0000259" key="6">
    <source>
        <dbReference type="Pfam" id="PF00155"/>
    </source>
</evidence>
<dbReference type="GO" id="GO:0030170">
    <property type="term" value="F:pyridoxal phosphate binding"/>
    <property type="evidence" value="ECO:0007669"/>
    <property type="project" value="InterPro"/>
</dbReference>
<keyword evidence="4 7" id="KW-0456">Lyase</keyword>
<dbReference type="PATRIC" id="fig|1265819.5.peg.1974"/>
<gene>
    <name evidence="7" type="ORF">PGRAN_09886</name>
</gene>